<organism evidence="2 3">
    <name type="scientific">Bacillus sonorensis</name>
    <dbReference type="NCBI Taxonomy" id="119858"/>
    <lineage>
        <taxon>Bacteria</taxon>
        <taxon>Bacillati</taxon>
        <taxon>Bacillota</taxon>
        <taxon>Bacilli</taxon>
        <taxon>Bacillales</taxon>
        <taxon>Bacillaceae</taxon>
        <taxon>Bacillus</taxon>
    </lineage>
</organism>
<dbReference type="Proteomes" id="UP000196877">
    <property type="component" value="Chromosome"/>
</dbReference>
<evidence type="ECO:0008006" key="4">
    <source>
        <dbReference type="Google" id="ProtNLM"/>
    </source>
</evidence>
<evidence type="ECO:0000313" key="2">
    <source>
        <dbReference type="EMBL" id="ASB88900.1"/>
    </source>
</evidence>
<dbReference type="InterPro" id="IPR036166">
    <property type="entry name" value="YxeA-like_sf"/>
</dbReference>
<keyword evidence="3" id="KW-1185">Reference proteome</keyword>
<feature type="transmembrane region" description="Helical" evidence="1">
    <location>
        <begin position="6"/>
        <end position="26"/>
    </location>
</feature>
<dbReference type="PANTHER" id="PTHR36433">
    <property type="entry name" value="HYPOTHETICAL CYTOSOLIC PROTEIN"/>
    <property type="match status" value="1"/>
</dbReference>
<dbReference type="PANTHER" id="PTHR36433:SF2">
    <property type="entry name" value="YXEA FAMILY PROTEIN"/>
    <property type="match status" value="1"/>
</dbReference>
<dbReference type="Gene3D" id="2.40.50.480">
    <property type="match status" value="1"/>
</dbReference>
<sequence>MKWFLGMIAAILIMFAGGYFFFSSYYSTEDYYVKIKTDPEVVKEKASDGYTDITYNYDVTGYDKTGKPKKLRLSSLDKMKKGQYYIIHWENRREIISSKEHISEKEINQDIVKKLNTRE</sequence>
<protein>
    <recommendedName>
        <fullName evidence="4">LicD family protein</fullName>
    </recommendedName>
</protein>
<reference evidence="2 3" key="1">
    <citation type="submission" date="2017-06" db="EMBL/GenBank/DDBJ databases">
        <title>Genome sequence of Bacillus sonorensis strain SRCM101395.</title>
        <authorList>
            <person name="Cho S.H."/>
        </authorList>
    </citation>
    <scope>NUCLEOTIDE SEQUENCE [LARGE SCALE GENOMIC DNA]</scope>
    <source>
        <strain evidence="2 3">SRCM101395</strain>
    </source>
</reference>
<keyword evidence="1" id="KW-1133">Transmembrane helix</keyword>
<evidence type="ECO:0000256" key="1">
    <source>
        <dbReference type="SAM" id="Phobius"/>
    </source>
</evidence>
<evidence type="ECO:0000313" key="3">
    <source>
        <dbReference type="Proteomes" id="UP000196877"/>
    </source>
</evidence>
<dbReference type="GeneID" id="92853661"/>
<dbReference type="RefSeq" id="WP_006636219.1">
    <property type="nucleotide sequence ID" value="NZ_BORD01000012.1"/>
</dbReference>
<proteinExistence type="predicted"/>
<accession>A0ABM6LHV2</accession>
<keyword evidence="1" id="KW-0812">Transmembrane</keyword>
<dbReference type="SUPFAM" id="SSF159121">
    <property type="entry name" value="BC4932-like"/>
    <property type="match status" value="1"/>
</dbReference>
<name>A0ABM6LHV2_9BACI</name>
<dbReference type="EMBL" id="CP021920">
    <property type="protein sequence ID" value="ASB88900.1"/>
    <property type="molecule type" value="Genomic_DNA"/>
</dbReference>
<gene>
    <name evidence="2" type="ORF">S101395_02392</name>
</gene>
<dbReference type="InterPro" id="IPR006542">
    <property type="entry name" value="DUF1093"/>
</dbReference>
<dbReference type="NCBIfam" id="TIGR01655">
    <property type="entry name" value="yxeA_fam"/>
    <property type="match status" value="1"/>
</dbReference>
<keyword evidence="1" id="KW-0472">Membrane</keyword>
<dbReference type="Pfam" id="PF06486">
    <property type="entry name" value="DUF1093"/>
    <property type="match status" value="1"/>
</dbReference>